<dbReference type="EMBL" id="UOFY01000027">
    <property type="protein sequence ID" value="VAX08412.1"/>
    <property type="molecule type" value="Genomic_DNA"/>
</dbReference>
<protein>
    <recommendedName>
        <fullName evidence="1">DUF302 domain-containing protein</fullName>
    </recommendedName>
</protein>
<proteinExistence type="predicted"/>
<sequence length="150" mass="17295">MKNFIAFIVISISLILSHQSLADNLIMARTNLSFPEAMLKLQDSIHDHGYVVSRVQRVDIGLTKSGYSTDKYRIVFFGTAKLVKHLSDNYPQLIPYLPFKIAIFAEGEETLLVTSNPRQLSKNTYPELESEMKKIERDIQDIFQVMRRDE</sequence>
<gene>
    <name evidence="2" type="ORF">MNBD_GAMMA25-561</name>
</gene>
<dbReference type="Pfam" id="PF03625">
    <property type="entry name" value="DUF302"/>
    <property type="match status" value="1"/>
</dbReference>
<evidence type="ECO:0000313" key="2">
    <source>
        <dbReference type="EMBL" id="VAX08412.1"/>
    </source>
</evidence>
<reference evidence="2" key="1">
    <citation type="submission" date="2018-06" db="EMBL/GenBank/DDBJ databases">
        <authorList>
            <person name="Zhirakovskaya E."/>
        </authorList>
    </citation>
    <scope>NUCLEOTIDE SEQUENCE</scope>
</reference>
<dbReference type="InterPro" id="IPR005180">
    <property type="entry name" value="DUF302"/>
</dbReference>
<accession>A0A3B1AXA7</accession>
<dbReference type="CDD" id="cd14797">
    <property type="entry name" value="DUF302"/>
    <property type="match status" value="1"/>
</dbReference>
<dbReference type="InterPro" id="IPR035923">
    <property type="entry name" value="TT1751-like_sf"/>
</dbReference>
<feature type="domain" description="DUF302" evidence="1">
    <location>
        <begin position="64"/>
        <end position="117"/>
    </location>
</feature>
<dbReference type="SUPFAM" id="SSF103247">
    <property type="entry name" value="TT1751-like"/>
    <property type="match status" value="1"/>
</dbReference>
<name>A0A3B1AXA7_9ZZZZ</name>
<evidence type="ECO:0000259" key="1">
    <source>
        <dbReference type="Pfam" id="PF03625"/>
    </source>
</evidence>
<dbReference type="AlphaFoldDB" id="A0A3B1AXA7"/>
<dbReference type="Gene3D" id="3.30.310.70">
    <property type="entry name" value="TT1751-like domain"/>
    <property type="match status" value="1"/>
</dbReference>
<organism evidence="2">
    <name type="scientific">hydrothermal vent metagenome</name>
    <dbReference type="NCBI Taxonomy" id="652676"/>
    <lineage>
        <taxon>unclassified sequences</taxon>
        <taxon>metagenomes</taxon>
        <taxon>ecological metagenomes</taxon>
    </lineage>
</organism>